<dbReference type="Pfam" id="PF08520">
    <property type="entry name" value="Mitofissin"/>
    <property type="match status" value="1"/>
</dbReference>
<sequence>MPSTKQLIHIGFDLVLVSVILAGVRRNTGYVLNYESSDLRNYIQKYLNWGEYFFDHLTELVKRSSYFKKQSRSDGLFGGIGKDLSAGKPAGEALDHQYTPKLAHLD</sequence>
<dbReference type="GeneID" id="28724194"/>
<keyword evidence="1" id="KW-1133">Transmembrane helix</keyword>
<evidence type="ECO:0000313" key="2">
    <source>
        <dbReference type="EMBL" id="AMD20925.1"/>
    </source>
</evidence>
<dbReference type="PANTHER" id="PTHR28075:SF1">
    <property type="entry name" value="DUF1748-DOMAIN-CONTAINING PROTEIN"/>
    <property type="match status" value="1"/>
</dbReference>
<reference evidence="2 3" key="1">
    <citation type="submission" date="2016-01" db="EMBL/GenBank/DDBJ databases">
        <title>Genome sequence of the yeast Holleya sinecauda.</title>
        <authorList>
            <person name="Dietrich F.S."/>
        </authorList>
    </citation>
    <scope>NUCLEOTIDE SEQUENCE [LARGE SCALE GENOMIC DNA]</scope>
    <source>
        <strain evidence="2 3">ATCC 58844</strain>
    </source>
</reference>
<dbReference type="Proteomes" id="UP000243052">
    <property type="component" value="Chromosome iv"/>
</dbReference>
<dbReference type="RefSeq" id="XP_017987921.1">
    <property type="nucleotide sequence ID" value="XM_018132432.1"/>
</dbReference>
<dbReference type="AlphaFoldDB" id="A0A120K2A2"/>
<keyword evidence="3" id="KW-1185">Reference proteome</keyword>
<dbReference type="GO" id="GO:0005737">
    <property type="term" value="C:cytoplasm"/>
    <property type="evidence" value="ECO:0007669"/>
    <property type="project" value="TreeGrafter"/>
</dbReference>
<keyword evidence="1" id="KW-0472">Membrane</keyword>
<accession>A0A120K2A2</accession>
<keyword evidence="1" id="KW-0812">Transmembrane</keyword>
<dbReference type="OrthoDB" id="16824at2759"/>
<evidence type="ECO:0000256" key="1">
    <source>
        <dbReference type="SAM" id="Phobius"/>
    </source>
</evidence>
<proteinExistence type="predicted"/>
<dbReference type="EMBL" id="CP014244">
    <property type="protein sequence ID" value="AMD20925.1"/>
    <property type="molecule type" value="Genomic_DNA"/>
</dbReference>
<dbReference type="InterPro" id="IPR013726">
    <property type="entry name" value="Mitofissin"/>
</dbReference>
<feature type="transmembrane region" description="Helical" evidence="1">
    <location>
        <begin position="6"/>
        <end position="24"/>
    </location>
</feature>
<gene>
    <name evidence="2" type="ORF">AW171_hschr42847</name>
</gene>
<evidence type="ECO:0000313" key="3">
    <source>
        <dbReference type="Proteomes" id="UP000243052"/>
    </source>
</evidence>
<organism evidence="2 3">
    <name type="scientific">Eremothecium sinecaudum</name>
    <dbReference type="NCBI Taxonomy" id="45286"/>
    <lineage>
        <taxon>Eukaryota</taxon>
        <taxon>Fungi</taxon>
        <taxon>Dikarya</taxon>
        <taxon>Ascomycota</taxon>
        <taxon>Saccharomycotina</taxon>
        <taxon>Saccharomycetes</taxon>
        <taxon>Saccharomycetales</taxon>
        <taxon>Saccharomycetaceae</taxon>
        <taxon>Eremothecium</taxon>
    </lineage>
</organism>
<name>A0A120K2A2_9SACH</name>
<protein>
    <submittedName>
        <fullName evidence="2">HDR183Wp</fullName>
    </submittedName>
</protein>
<dbReference type="PANTHER" id="PTHR28075">
    <property type="entry name" value="CHROMOSOME 16, WHOLE GENOME SHOTGUN SEQUENCE"/>
    <property type="match status" value="1"/>
</dbReference>